<dbReference type="SUPFAM" id="SSF82714">
    <property type="entry name" value="Multidrug efflux transporter AcrB TolC docking domain, DN and DC subdomains"/>
    <property type="match status" value="2"/>
</dbReference>
<evidence type="ECO:0000256" key="1">
    <source>
        <dbReference type="ARBA" id="ARBA00004651"/>
    </source>
</evidence>
<feature type="transmembrane region" description="Helical" evidence="8">
    <location>
        <begin position="909"/>
        <end position="930"/>
    </location>
</feature>
<dbReference type="Gene3D" id="3.30.70.1430">
    <property type="entry name" value="Multidrug efflux transporter AcrB pore domain"/>
    <property type="match status" value="2"/>
</dbReference>
<dbReference type="InterPro" id="IPR001036">
    <property type="entry name" value="Acrflvin-R"/>
</dbReference>
<feature type="transmembrane region" description="Helical" evidence="8">
    <location>
        <begin position="986"/>
        <end position="1009"/>
    </location>
</feature>
<evidence type="ECO:0000256" key="6">
    <source>
        <dbReference type="ARBA" id="ARBA00022989"/>
    </source>
</evidence>
<keyword evidence="3" id="KW-0813">Transport</keyword>
<dbReference type="PRINTS" id="PR00702">
    <property type="entry name" value="ACRIFLAVINRP"/>
</dbReference>
<dbReference type="InterPro" id="IPR004763">
    <property type="entry name" value="CusA-like"/>
</dbReference>
<dbReference type="EMBL" id="JBHRYB010000005">
    <property type="protein sequence ID" value="MFC3679510.1"/>
    <property type="molecule type" value="Genomic_DNA"/>
</dbReference>
<evidence type="ECO:0000313" key="9">
    <source>
        <dbReference type="EMBL" id="MFC3679510.1"/>
    </source>
</evidence>
<evidence type="ECO:0000256" key="2">
    <source>
        <dbReference type="ARBA" id="ARBA00010942"/>
    </source>
</evidence>
<dbReference type="SUPFAM" id="SSF82693">
    <property type="entry name" value="Multidrug efflux transporter AcrB pore domain, PN1, PN2, PC1 and PC2 subdomains"/>
    <property type="match status" value="2"/>
</dbReference>
<evidence type="ECO:0000256" key="4">
    <source>
        <dbReference type="ARBA" id="ARBA00022475"/>
    </source>
</evidence>
<evidence type="ECO:0000313" key="10">
    <source>
        <dbReference type="Proteomes" id="UP001595722"/>
    </source>
</evidence>
<proteinExistence type="inferred from homology"/>
<accession>A0ABV7VQC7</accession>
<keyword evidence="6 8" id="KW-1133">Transmembrane helix</keyword>
<feature type="transmembrane region" description="Helical" evidence="8">
    <location>
        <begin position="392"/>
        <end position="414"/>
    </location>
</feature>
<evidence type="ECO:0000256" key="7">
    <source>
        <dbReference type="ARBA" id="ARBA00023136"/>
    </source>
</evidence>
<dbReference type="RefSeq" id="WP_376865219.1">
    <property type="nucleotide sequence ID" value="NZ_JBHRYB010000005.1"/>
</dbReference>
<feature type="transmembrane region" description="Helical" evidence="8">
    <location>
        <begin position="360"/>
        <end position="380"/>
    </location>
</feature>
<feature type="transmembrane region" description="Helical" evidence="8">
    <location>
        <begin position="434"/>
        <end position="454"/>
    </location>
</feature>
<dbReference type="Pfam" id="PF00873">
    <property type="entry name" value="ACR_tran"/>
    <property type="match status" value="1"/>
</dbReference>
<name>A0ABV7VQC7_9GAMM</name>
<feature type="transmembrane region" description="Helical" evidence="8">
    <location>
        <begin position="466"/>
        <end position="493"/>
    </location>
</feature>
<comment type="similarity">
    <text evidence="2">Belongs to the resistance-nodulation-cell division (RND) (TC 2.A.6) family.</text>
</comment>
<dbReference type="SUPFAM" id="SSF82866">
    <property type="entry name" value="Multidrug efflux transporter AcrB transmembrane domain"/>
    <property type="match status" value="2"/>
</dbReference>
<dbReference type="InterPro" id="IPR027463">
    <property type="entry name" value="AcrB_DN_DC_subdom"/>
</dbReference>
<comment type="subcellular location">
    <subcellularLocation>
        <location evidence="1">Cell membrane</location>
        <topology evidence="1">Multi-pass membrane protein</topology>
    </subcellularLocation>
</comment>
<keyword evidence="4" id="KW-1003">Cell membrane</keyword>
<evidence type="ECO:0000256" key="5">
    <source>
        <dbReference type="ARBA" id="ARBA00022692"/>
    </source>
</evidence>
<keyword evidence="10" id="KW-1185">Reference proteome</keyword>
<sequence length="1020" mass="110159">MLGAFLQGVLRQRVIILVASVALLMAGLNALQGLRIDAYPEISPVQVKVIVKAPGLAPQELEARVTRKIEVELLGIPQQAALRSVVKYGITDITVNFTDSTDIYWARQQVSERLAAVWPQLPDGVSGGIAPMSTPLGELLMMTLDGPQSLTEKRRILDWQIRPLLRTVPGVADISALGGKVAAYEVAPDPLALARLGMTLADLHQFLSNNNSNDGAGRISSGEESIIITSSGRLLDLEDLRQRVVHWQQGKPVRLADVATVQLSSLTRYGAVTDSGQGETVEALVVALKNADAARVIAGVNQALEVLRPGLPQDLQIRVFYDRSDLIERALTTVSEALWIAVVLVIVLLGLFIGNVRTALVVAVNLPLAALMTFMIMDYFSMSANLMSLGGLAIAIGMLVDGAVVVVENTVTGLQQGGRNLPRLHLIYRSVREVLVPIISGTAIILLVFSPLVTLQGLEGKLFSPVALTIMFAMASSLLLSLTLIPVLTTLFIDADKVHTPTWMLTLQQGYQRSLARVLARPAPLLVALVLALVLALAAFVDSGKTFMPEMDEGDLIVQLEKTPTINLDASIDIDLRVQRALLAACPDIERIVARTGSDDLGMDPMGLNETDMFLQLRPREEWQVADKDALKTQIRTVMSQFPGVNYGFTQPIAMRVSEMISGSRGDVAIKVFGPQLQPLQQLADQIAALVSEVPGAAEVLVPRAGGMHYLQLALDYEQINRFGLSVAAVQQVLRSSLEGIHAGQLIFPERQVPLLIRTPVRYQVEQLLHQLHISSPAGTLPLSAVVSAEEQQGPVLIRREQGQRFAVVNVNVSGVALGDFVAAAQQRVAEQLTLPPGYVLSWGGEFENQQRANTRLALMVPLAIALVLLVLFSTFGRLNESLLILCNIPFALIGGMLALWLSGEYLSVPASVGFIALLGIAVMNGVVLVEHFRQLHSLGYSHLDVVLQGAVRRLRPVLMTASTGAVGLLPLLFASGPGSEIQRPLAVVVIGGLVSSTLLTLYVLPVLYRRLILERQHGQ</sequence>
<feature type="transmembrane region" description="Helical" evidence="8">
    <location>
        <begin position="337"/>
        <end position="353"/>
    </location>
</feature>
<feature type="transmembrane region" description="Helical" evidence="8">
    <location>
        <begin position="883"/>
        <end position="903"/>
    </location>
</feature>
<feature type="transmembrane region" description="Helical" evidence="8">
    <location>
        <begin position="958"/>
        <end position="974"/>
    </location>
</feature>
<dbReference type="PANTHER" id="PTHR32063">
    <property type="match status" value="1"/>
</dbReference>
<protein>
    <submittedName>
        <fullName evidence="9">Efflux RND transporter permease subunit</fullName>
    </submittedName>
</protein>
<dbReference type="PANTHER" id="PTHR32063:SF68">
    <property type="entry name" value="PROBALE CATION EFFLUX SYSTEM PROTEIN"/>
    <property type="match status" value="1"/>
</dbReference>
<keyword evidence="5 8" id="KW-0812">Transmembrane</keyword>
<gene>
    <name evidence="9" type="ORF">ACFOMG_05215</name>
</gene>
<dbReference type="Gene3D" id="3.30.70.1320">
    <property type="entry name" value="Multidrug efflux transporter AcrB pore domain like"/>
    <property type="match status" value="1"/>
</dbReference>
<reference evidence="10" key="1">
    <citation type="journal article" date="2019" name="Int. J. Syst. Evol. Microbiol.">
        <title>The Global Catalogue of Microorganisms (GCM) 10K type strain sequencing project: providing services to taxonomists for standard genome sequencing and annotation.</title>
        <authorList>
            <consortium name="The Broad Institute Genomics Platform"/>
            <consortium name="The Broad Institute Genome Sequencing Center for Infectious Disease"/>
            <person name="Wu L."/>
            <person name="Ma J."/>
        </authorList>
    </citation>
    <scope>NUCLEOTIDE SEQUENCE [LARGE SCALE GENOMIC DNA]</scope>
    <source>
        <strain evidence="10">KCTC 42424</strain>
    </source>
</reference>
<evidence type="ECO:0000256" key="8">
    <source>
        <dbReference type="SAM" id="Phobius"/>
    </source>
</evidence>
<organism evidence="9 10">
    <name type="scientific">Bacterioplanoides pacificum</name>
    <dbReference type="NCBI Taxonomy" id="1171596"/>
    <lineage>
        <taxon>Bacteria</taxon>
        <taxon>Pseudomonadati</taxon>
        <taxon>Pseudomonadota</taxon>
        <taxon>Gammaproteobacteria</taxon>
        <taxon>Oceanospirillales</taxon>
        <taxon>Oceanospirillaceae</taxon>
        <taxon>Bacterioplanoides</taxon>
    </lineage>
</organism>
<dbReference type="NCBIfam" id="TIGR00914">
    <property type="entry name" value="2A0601"/>
    <property type="match status" value="1"/>
</dbReference>
<comment type="caution">
    <text evidence="9">The sequence shown here is derived from an EMBL/GenBank/DDBJ whole genome shotgun (WGS) entry which is preliminary data.</text>
</comment>
<keyword evidence="7 8" id="KW-0472">Membrane</keyword>
<feature type="transmembrane region" description="Helical" evidence="8">
    <location>
        <begin position="857"/>
        <end position="876"/>
    </location>
</feature>
<feature type="transmembrane region" description="Helical" evidence="8">
    <location>
        <begin position="523"/>
        <end position="541"/>
    </location>
</feature>
<dbReference type="Gene3D" id="3.30.2090.10">
    <property type="entry name" value="Multidrug efflux transporter AcrB TolC docking domain, DN and DC subdomains"/>
    <property type="match status" value="2"/>
</dbReference>
<dbReference type="Gene3D" id="1.20.1640.10">
    <property type="entry name" value="Multidrug efflux transporter AcrB transmembrane domain"/>
    <property type="match status" value="2"/>
</dbReference>
<dbReference type="Gene3D" id="3.30.70.1440">
    <property type="entry name" value="Multidrug efflux transporter AcrB pore domain"/>
    <property type="match status" value="1"/>
</dbReference>
<dbReference type="Proteomes" id="UP001595722">
    <property type="component" value="Unassembled WGS sequence"/>
</dbReference>
<evidence type="ECO:0000256" key="3">
    <source>
        <dbReference type="ARBA" id="ARBA00022448"/>
    </source>
</evidence>